<evidence type="ECO:0000313" key="1">
    <source>
        <dbReference type="EMBL" id="ESU34834.1"/>
    </source>
</evidence>
<dbReference type="GO" id="GO:0004674">
    <property type="term" value="F:protein serine/threonine kinase activity"/>
    <property type="evidence" value="ECO:0007669"/>
    <property type="project" value="UniProtKB-KW"/>
</dbReference>
<reference evidence="2" key="1">
    <citation type="submission" date="2012-02" db="EMBL/GenBank/DDBJ databases">
        <title>Genome sequencing of Giardia lamblia Genotypes A2 and B isolates (DH and GS) and comparative analysis with the genomes of Genotypes A1 and E (WB and Pig).</title>
        <authorList>
            <person name="Adam R."/>
            <person name="Dahlstrom E."/>
            <person name="Martens C."/>
            <person name="Bruno D."/>
            <person name="Barbian K."/>
            <person name="Porcella S.F."/>
            <person name="Nash T."/>
        </authorList>
    </citation>
    <scope>NUCLEOTIDE SEQUENCE</scope>
    <source>
        <strain evidence="2">DH</strain>
    </source>
</reference>
<gene>
    <name evidence="1" type="ORF">DHA2_153641</name>
</gene>
<dbReference type="EMBL" id="AHGT01000134">
    <property type="protein sequence ID" value="ESU34834.1"/>
    <property type="molecule type" value="Genomic_DNA"/>
</dbReference>
<evidence type="ECO:0000313" key="2">
    <source>
        <dbReference type="Proteomes" id="UP000018320"/>
    </source>
</evidence>
<feature type="non-terminal residue" evidence="1">
    <location>
        <position position="1"/>
    </location>
</feature>
<keyword evidence="1" id="KW-0723">Serine/threonine-protein kinase</keyword>
<keyword evidence="1" id="KW-0808">Transferase</keyword>
<comment type="caution">
    <text evidence="1">The sequence shown here is derived from an EMBL/GenBank/DDBJ whole genome shotgun (WGS) entry which is preliminary data.</text>
</comment>
<accession>V6T7X5</accession>
<keyword evidence="1" id="KW-0418">Kinase</keyword>
<dbReference type="VEuPathDB" id="GiardiaDB:DHA2_153641"/>
<reference evidence="1 2" key="2">
    <citation type="journal article" date="2013" name="Genome Biol. Evol.">
        <title>Genome sequencing of Giardia lamblia genotypes A2 and B isolates (DH and GS) and comparative analysis with the genomes of genotypes A1 and E (WB and Pig).</title>
        <authorList>
            <person name="Adam R.D."/>
            <person name="Dahlstrom E.W."/>
            <person name="Martens C.A."/>
            <person name="Bruno D.P."/>
            <person name="Barbian K.D."/>
            <person name="Ricklefs S.M."/>
            <person name="Hernandez M.M."/>
            <person name="Narla N.P."/>
            <person name="Patel R.B."/>
            <person name="Porcella S.F."/>
            <person name="Nash T.E."/>
        </authorList>
    </citation>
    <scope>NUCLEOTIDE SEQUENCE [LARGE SCALE GENOMIC DNA]</scope>
    <source>
        <strain evidence="1 2">DH</strain>
    </source>
</reference>
<dbReference type="AlphaFoldDB" id="V6T7X5"/>
<protein>
    <submittedName>
        <fullName evidence="1">Serine/threonine protein kinase</fullName>
    </submittedName>
</protein>
<proteinExistence type="predicted"/>
<organism evidence="1 2">
    <name type="scientific">Giardia intestinalis</name>
    <name type="common">Giardia lamblia</name>
    <dbReference type="NCBI Taxonomy" id="5741"/>
    <lineage>
        <taxon>Eukaryota</taxon>
        <taxon>Metamonada</taxon>
        <taxon>Diplomonadida</taxon>
        <taxon>Hexamitidae</taxon>
        <taxon>Giardiinae</taxon>
        <taxon>Giardia</taxon>
    </lineage>
</organism>
<sequence>VRQAIAAPLDALCGSAGLLVCPVQCLDGGSSPGTSRGMDEPVDGMGCSRASSVRPRRLAWWGTGDCTVPVVSCAAPGGPWLWSAVYHP</sequence>
<dbReference type="Proteomes" id="UP000018320">
    <property type="component" value="Unassembled WGS sequence"/>
</dbReference>
<name>V6T7X5_GIAIN</name>